<organism evidence="2 3">
    <name type="scientific">Thermoflexibacter ruber</name>
    <dbReference type="NCBI Taxonomy" id="1003"/>
    <lineage>
        <taxon>Bacteria</taxon>
        <taxon>Pseudomonadati</taxon>
        <taxon>Bacteroidota</taxon>
        <taxon>Cytophagia</taxon>
        <taxon>Cytophagales</taxon>
        <taxon>Thermoflexibacteraceae</taxon>
        <taxon>Thermoflexibacter</taxon>
    </lineage>
</organism>
<dbReference type="STRING" id="1003.SAMN04488541_100763"/>
<dbReference type="InterPro" id="IPR011658">
    <property type="entry name" value="PA14_dom"/>
</dbReference>
<dbReference type="InterPro" id="IPR007742">
    <property type="entry name" value="NosD_dom"/>
</dbReference>
<name>A0A1I2DLP0_9BACT</name>
<dbReference type="InterPro" id="IPR037524">
    <property type="entry name" value="PA14/GLEYA"/>
</dbReference>
<feature type="domain" description="PA14" evidence="1">
    <location>
        <begin position="611"/>
        <end position="733"/>
    </location>
</feature>
<accession>A0A1I2DLP0</accession>
<dbReference type="SMART" id="SM00710">
    <property type="entry name" value="PbH1"/>
    <property type="match status" value="10"/>
</dbReference>
<evidence type="ECO:0000259" key="1">
    <source>
        <dbReference type="PROSITE" id="PS51820"/>
    </source>
</evidence>
<dbReference type="AlphaFoldDB" id="A0A1I2DLP0"/>
<dbReference type="SUPFAM" id="SSF56988">
    <property type="entry name" value="Anthrax protective antigen"/>
    <property type="match status" value="1"/>
</dbReference>
<dbReference type="Pfam" id="PF05048">
    <property type="entry name" value="NosD"/>
    <property type="match status" value="1"/>
</dbReference>
<dbReference type="Pfam" id="PF07691">
    <property type="entry name" value="PA14"/>
    <property type="match status" value="1"/>
</dbReference>
<reference evidence="2 3" key="1">
    <citation type="submission" date="2016-10" db="EMBL/GenBank/DDBJ databases">
        <authorList>
            <person name="de Groot N.N."/>
        </authorList>
    </citation>
    <scope>NUCLEOTIDE SEQUENCE [LARGE SCALE GENOMIC DNA]</scope>
    <source>
        <strain>GEY</strain>
        <strain evidence="3">DSM 9560</strain>
    </source>
</reference>
<evidence type="ECO:0000313" key="3">
    <source>
        <dbReference type="Proteomes" id="UP000199513"/>
    </source>
</evidence>
<dbReference type="Pfam" id="PF13229">
    <property type="entry name" value="Beta_helix"/>
    <property type="match status" value="1"/>
</dbReference>
<dbReference type="SUPFAM" id="SSF51126">
    <property type="entry name" value="Pectin lyase-like"/>
    <property type="match status" value="2"/>
</dbReference>
<dbReference type="PROSITE" id="PS51820">
    <property type="entry name" value="PA14"/>
    <property type="match status" value="1"/>
</dbReference>
<gene>
    <name evidence="2" type="ORF">SAMN04488541_100763</name>
</gene>
<dbReference type="Gene3D" id="2.160.20.10">
    <property type="entry name" value="Single-stranded right-handed beta-helix, Pectin lyase-like"/>
    <property type="match status" value="2"/>
</dbReference>
<evidence type="ECO:0000313" key="2">
    <source>
        <dbReference type="EMBL" id="SFE81193.1"/>
    </source>
</evidence>
<proteinExistence type="predicted"/>
<dbReference type="PROSITE" id="PS51257">
    <property type="entry name" value="PROKAR_LIPOPROTEIN"/>
    <property type="match status" value="1"/>
</dbReference>
<dbReference type="EMBL" id="FONY01000007">
    <property type="protein sequence ID" value="SFE81193.1"/>
    <property type="molecule type" value="Genomic_DNA"/>
</dbReference>
<dbReference type="Proteomes" id="UP000199513">
    <property type="component" value="Unassembled WGS sequence"/>
</dbReference>
<dbReference type="InterPro" id="IPR006626">
    <property type="entry name" value="PbH1"/>
</dbReference>
<dbReference type="OrthoDB" id="7335480at2"/>
<dbReference type="InterPro" id="IPR039448">
    <property type="entry name" value="Beta_helix"/>
</dbReference>
<dbReference type="RefSeq" id="WP_091541434.1">
    <property type="nucleotide sequence ID" value="NZ_FONY01000007.1"/>
</dbReference>
<protein>
    <submittedName>
        <fullName evidence="2">Right handed beta helix region</fullName>
    </submittedName>
</protein>
<dbReference type="SMART" id="SM00758">
    <property type="entry name" value="PA14"/>
    <property type="match status" value="1"/>
</dbReference>
<dbReference type="InterPro" id="IPR012334">
    <property type="entry name" value="Pectin_lyas_fold"/>
</dbReference>
<dbReference type="InterPro" id="IPR011050">
    <property type="entry name" value="Pectin_lyase_fold/virulence"/>
</dbReference>
<sequence>MKYKKLLIIIFLYLIFLSSCQKEVGLKNSLIISQNSVIKRDIYQLNGKNSLQESVITIEGENLVVDFQGATLQGSNDIPLTSPEKFYGLGILVKGKNIMIKNLTVKGFKVALMAIDVEGLTISHCDFSYNYRPRLFSNQEREDVADWMSYHQNEKDEWLRYGAGIYLKNCNKAQIDNCTITNGQNALMMTNCHDGLFYNNNFSFNSGIGIGMYRSSRNQILYNKLDWNVRGYSHEVYQRGQDSAGILVYEQSNENTFAYNSVTHSGDGFFLWAGQSTMDTGEGGCNDNLLYGNDFSHAPTNGVEVTFSRNKIINNRIEECNHGIWGGYSYETLMLGNTFKNNQKSIAIEHGQKNEIAYNLFENEAIGIHLWSRKEQPKDWGYAQNRDVRSMDYQIFENQFVSVRTPFQIFGSENLTIKNNLIKNAGDILKKDDLVQHLTFEMNDSSVVLAEASEKWKKFAPNITVSVPTDRSNPMLPDNHPRGRKYIMMTEYGAYNFQYPMLWLRKQDSTGRLHFEVFGKEGNWKIKNFKGLQKISAVSGTMPSSFTAEMVKNEMETDIEIEAEYIGSEVVSPFGEITPKGQPYTFVFKKYFLPIVWQVKFFGYEEKIDLAHQPQELSNILKNKPLKEEKTDRLEYRWWRSIGENLPADYFVTTAEGEVEVTGEFEIGVTADDGVRVYVDDKLVIDAWQQRLGQYDEAQHYLATVQLNGKHKIRIEHFEKTGFATLMLSINKF</sequence>
<dbReference type="Gene3D" id="2.60.120.380">
    <property type="match status" value="1"/>
</dbReference>
<keyword evidence="3" id="KW-1185">Reference proteome</keyword>